<protein>
    <submittedName>
        <fullName evidence="2">Membrane protein</fullName>
    </submittedName>
</protein>
<dbReference type="RefSeq" id="WP_281764272.1">
    <property type="nucleotide sequence ID" value="NZ_BRVO01000001.1"/>
</dbReference>
<evidence type="ECO:0000313" key="3">
    <source>
        <dbReference type="Proteomes" id="UP001143543"/>
    </source>
</evidence>
<feature type="transmembrane region" description="Helical" evidence="1">
    <location>
        <begin position="132"/>
        <end position="158"/>
    </location>
</feature>
<evidence type="ECO:0000313" key="2">
    <source>
        <dbReference type="EMBL" id="GLB48638.1"/>
    </source>
</evidence>
<gene>
    <name evidence="2" type="ORF">Y10_10060</name>
</gene>
<dbReference type="Pfam" id="PF04306">
    <property type="entry name" value="DUF456"/>
    <property type="match status" value="1"/>
</dbReference>
<comment type="caution">
    <text evidence="2">The sequence shown here is derived from an EMBL/GenBank/DDBJ whole genome shotgun (WGS) entry which is preliminary data.</text>
</comment>
<keyword evidence="3" id="KW-1185">Reference proteome</keyword>
<organism evidence="2 3">
    <name type="scientific">Neptunitalea lumnitzerae</name>
    <dbReference type="NCBI Taxonomy" id="2965509"/>
    <lineage>
        <taxon>Bacteria</taxon>
        <taxon>Pseudomonadati</taxon>
        <taxon>Bacteroidota</taxon>
        <taxon>Flavobacteriia</taxon>
        <taxon>Flavobacteriales</taxon>
        <taxon>Flavobacteriaceae</taxon>
        <taxon>Neptunitalea</taxon>
    </lineage>
</organism>
<dbReference type="PANTHER" id="PTHR39165:SF1">
    <property type="entry name" value="DUF456 DOMAIN-CONTAINING PROTEIN"/>
    <property type="match status" value="1"/>
</dbReference>
<reference evidence="2" key="1">
    <citation type="submission" date="2022-07" db="EMBL/GenBank/DDBJ databases">
        <title>Taxonomy of Novel Oxalotrophic and Methylotrophic Bacteria.</title>
        <authorList>
            <person name="Sahin N."/>
            <person name="Tani A."/>
        </authorList>
    </citation>
    <scope>NUCLEOTIDE SEQUENCE</scope>
    <source>
        <strain evidence="2">Y10</strain>
    </source>
</reference>
<keyword evidence="1" id="KW-0472">Membrane</keyword>
<dbReference type="PANTHER" id="PTHR39165">
    <property type="entry name" value="IG HYPOTHETICAL 17883"/>
    <property type="match status" value="1"/>
</dbReference>
<accession>A0ABQ5MGU6</accession>
<dbReference type="Proteomes" id="UP001143543">
    <property type="component" value="Unassembled WGS sequence"/>
</dbReference>
<dbReference type="InterPro" id="IPR007403">
    <property type="entry name" value="DUF456"/>
</dbReference>
<evidence type="ECO:0000256" key="1">
    <source>
        <dbReference type="SAM" id="Phobius"/>
    </source>
</evidence>
<feature type="transmembrane region" description="Helical" evidence="1">
    <location>
        <begin position="47"/>
        <end position="68"/>
    </location>
</feature>
<name>A0ABQ5MGU6_9FLAO</name>
<proteinExistence type="predicted"/>
<feature type="transmembrane region" description="Helical" evidence="1">
    <location>
        <begin position="88"/>
        <end position="112"/>
    </location>
</feature>
<keyword evidence="1" id="KW-0812">Transmembrane</keyword>
<dbReference type="EMBL" id="BRVO01000001">
    <property type="protein sequence ID" value="GLB48638.1"/>
    <property type="molecule type" value="Genomic_DNA"/>
</dbReference>
<sequence>MDIVLLLIGLGCIILGIVGSILPVLPGPPLSWVGILLLYLTKTISTNWYVLVITLVVAIVISILDYTIPAYGTKKFGGSKWGIYGTTIGLIVGLIAPIPFGVIIGPFLGAFIGELLNKNTANKAAKAAFGSFMGFLASTFMKLVVCIIYLGIFIKVVWDYRATLF</sequence>
<keyword evidence="1" id="KW-1133">Transmembrane helix</keyword>